<dbReference type="InterPro" id="IPR012475">
    <property type="entry name" value="Fungal_lectin"/>
</dbReference>
<protein>
    <submittedName>
        <fullName evidence="2">Uncharacterized protein</fullName>
    </submittedName>
</protein>
<organism evidence="2 3">
    <name type="scientific">Suillus luteus UH-Slu-Lm8-n1</name>
    <dbReference type="NCBI Taxonomy" id="930992"/>
    <lineage>
        <taxon>Eukaryota</taxon>
        <taxon>Fungi</taxon>
        <taxon>Dikarya</taxon>
        <taxon>Basidiomycota</taxon>
        <taxon>Agaricomycotina</taxon>
        <taxon>Agaricomycetes</taxon>
        <taxon>Agaricomycetidae</taxon>
        <taxon>Boletales</taxon>
        <taxon>Suillineae</taxon>
        <taxon>Suillaceae</taxon>
        <taxon>Suillus</taxon>
    </lineage>
</organism>
<evidence type="ECO:0000313" key="3">
    <source>
        <dbReference type="Proteomes" id="UP000054485"/>
    </source>
</evidence>
<keyword evidence="3" id="KW-1185">Reference proteome</keyword>
<dbReference type="InParanoid" id="A0A0D0B9Q4"/>
<gene>
    <name evidence="2" type="ORF">CY34DRAFT_11962</name>
</gene>
<sequence length="203" mass="23005">MSNSEAVSQSPNMSDLLPTDLFWTTIAGVQNEDGNFRVYFQNEDYQIYEMTLNDTKSTIYTLLKLTTSTMPAARIDTPIAAVAWKNLQQIRVYYITVDNRVQEFAYSKNGGWQKGSTLGTALENSTCLYAQDRFTTEPLLRVGFQSSAAPQTITEASYNMKDGWKNRVLEFGTDVSMGSHVKDTGMRDQFQYLPQMLSTLYMV</sequence>
<dbReference type="Pfam" id="PF07938">
    <property type="entry name" value="Fungal_lectin"/>
    <property type="match status" value="1"/>
</dbReference>
<dbReference type="SUPFAM" id="SSF89372">
    <property type="entry name" value="Fucose-specific lectin"/>
    <property type="match status" value="1"/>
</dbReference>
<dbReference type="EMBL" id="KN835222">
    <property type="protein sequence ID" value="KIK43047.1"/>
    <property type="molecule type" value="Genomic_DNA"/>
</dbReference>
<dbReference type="Gene3D" id="2.120.10.70">
    <property type="entry name" value="Fucose-specific lectin"/>
    <property type="match status" value="1"/>
</dbReference>
<comment type="similarity">
    <text evidence="1">Belongs to the fungal fucose-specific lectin family.</text>
</comment>
<dbReference type="STRING" id="930992.A0A0D0B9Q4"/>
<reference evidence="3" key="2">
    <citation type="submission" date="2015-01" db="EMBL/GenBank/DDBJ databases">
        <title>Evolutionary Origins and Diversification of the Mycorrhizal Mutualists.</title>
        <authorList>
            <consortium name="DOE Joint Genome Institute"/>
            <consortium name="Mycorrhizal Genomics Consortium"/>
            <person name="Kohler A."/>
            <person name="Kuo A."/>
            <person name="Nagy L.G."/>
            <person name="Floudas D."/>
            <person name="Copeland A."/>
            <person name="Barry K.W."/>
            <person name="Cichocki N."/>
            <person name="Veneault-Fourrey C."/>
            <person name="LaButti K."/>
            <person name="Lindquist E.A."/>
            <person name="Lipzen A."/>
            <person name="Lundell T."/>
            <person name="Morin E."/>
            <person name="Murat C."/>
            <person name="Riley R."/>
            <person name="Ohm R."/>
            <person name="Sun H."/>
            <person name="Tunlid A."/>
            <person name="Henrissat B."/>
            <person name="Grigoriev I.V."/>
            <person name="Hibbett D.S."/>
            <person name="Martin F."/>
        </authorList>
    </citation>
    <scope>NUCLEOTIDE SEQUENCE [LARGE SCALE GENOMIC DNA]</scope>
    <source>
        <strain evidence="3">UH-Slu-Lm8-n1</strain>
    </source>
</reference>
<dbReference type="HOGENOM" id="CLU_112141_0_0_1"/>
<reference evidence="2 3" key="1">
    <citation type="submission" date="2014-04" db="EMBL/GenBank/DDBJ databases">
        <authorList>
            <consortium name="DOE Joint Genome Institute"/>
            <person name="Kuo A."/>
            <person name="Ruytinx J."/>
            <person name="Rineau F."/>
            <person name="Colpaert J."/>
            <person name="Kohler A."/>
            <person name="Nagy L.G."/>
            <person name="Floudas D."/>
            <person name="Copeland A."/>
            <person name="Barry K.W."/>
            <person name="Cichocki N."/>
            <person name="Veneault-Fourrey C."/>
            <person name="LaButti K."/>
            <person name="Lindquist E.A."/>
            <person name="Lipzen A."/>
            <person name="Lundell T."/>
            <person name="Morin E."/>
            <person name="Murat C."/>
            <person name="Sun H."/>
            <person name="Tunlid A."/>
            <person name="Henrissat B."/>
            <person name="Grigoriev I.V."/>
            <person name="Hibbett D.S."/>
            <person name="Martin F."/>
            <person name="Nordberg H.P."/>
            <person name="Cantor M.N."/>
            <person name="Hua S.X."/>
        </authorList>
    </citation>
    <scope>NUCLEOTIDE SEQUENCE [LARGE SCALE GENOMIC DNA]</scope>
    <source>
        <strain evidence="2 3">UH-Slu-Lm8-n1</strain>
    </source>
</reference>
<proteinExistence type="inferred from homology"/>
<dbReference type="Proteomes" id="UP000054485">
    <property type="component" value="Unassembled WGS sequence"/>
</dbReference>
<dbReference type="AlphaFoldDB" id="A0A0D0B9Q4"/>
<dbReference type="OrthoDB" id="407298at2759"/>
<evidence type="ECO:0000256" key="1">
    <source>
        <dbReference type="ARBA" id="ARBA00009042"/>
    </source>
</evidence>
<evidence type="ECO:0000313" key="2">
    <source>
        <dbReference type="EMBL" id="KIK43047.1"/>
    </source>
</evidence>
<accession>A0A0D0B9Q4</accession>
<name>A0A0D0B9Q4_9AGAM</name>